<reference evidence="2 3" key="1">
    <citation type="submission" date="2023-07" db="EMBL/GenBank/DDBJ databases">
        <title>Sorghum-associated microbial communities from plants grown in Nebraska, USA.</title>
        <authorList>
            <person name="Schachtman D."/>
        </authorList>
    </citation>
    <scope>NUCLEOTIDE SEQUENCE [LARGE SCALE GENOMIC DNA]</scope>
    <source>
        <strain evidence="2 3">3262</strain>
    </source>
</reference>
<feature type="signal peptide" evidence="1">
    <location>
        <begin position="1"/>
        <end position="22"/>
    </location>
</feature>
<protein>
    <submittedName>
        <fullName evidence="2">Uncharacterized protein</fullName>
    </submittedName>
</protein>
<evidence type="ECO:0000313" key="2">
    <source>
        <dbReference type="EMBL" id="MDR6944119.1"/>
    </source>
</evidence>
<proteinExistence type="predicted"/>
<evidence type="ECO:0000313" key="3">
    <source>
        <dbReference type="Proteomes" id="UP001247620"/>
    </source>
</evidence>
<keyword evidence="3" id="KW-1185">Reference proteome</keyword>
<accession>A0ABU1TFU8</accession>
<feature type="chain" id="PRO_5047493907" evidence="1">
    <location>
        <begin position="23"/>
        <end position="130"/>
    </location>
</feature>
<keyword evidence="1" id="KW-0732">Signal</keyword>
<dbReference type="RefSeq" id="WP_310099607.1">
    <property type="nucleotide sequence ID" value="NZ_JAVDUU010000004.1"/>
</dbReference>
<evidence type="ECO:0000256" key="1">
    <source>
        <dbReference type="SAM" id="SignalP"/>
    </source>
</evidence>
<comment type="caution">
    <text evidence="2">The sequence shown here is derived from an EMBL/GenBank/DDBJ whole genome shotgun (WGS) entry which is preliminary data.</text>
</comment>
<organism evidence="2 3">
    <name type="scientific">Mucilaginibacter pocheonensis</name>
    <dbReference type="NCBI Taxonomy" id="398050"/>
    <lineage>
        <taxon>Bacteria</taxon>
        <taxon>Pseudomonadati</taxon>
        <taxon>Bacteroidota</taxon>
        <taxon>Sphingobacteriia</taxon>
        <taxon>Sphingobacteriales</taxon>
        <taxon>Sphingobacteriaceae</taxon>
        <taxon>Mucilaginibacter</taxon>
    </lineage>
</organism>
<dbReference type="Proteomes" id="UP001247620">
    <property type="component" value="Unassembled WGS sequence"/>
</dbReference>
<dbReference type="EMBL" id="JAVDUU010000004">
    <property type="protein sequence ID" value="MDR6944119.1"/>
    <property type="molecule type" value="Genomic_DNA"/>
</dbReference>
<sequence length="130" mass="15255">MLKKYLNILLSVWLINAIVCFHATSPVENICDQFQLSNEYCYSGNTVFDLVYLGLNNASSHQDSKHHHHIKDQKRFLTSRVVDFTIQVPAKQEFISNDLPRHLFSFPGKQWLSKVFLPVHHHFLFRLTPF</sequence>
<gene>
    <name evidence="2" type="ORF">J2W55_003979</name>
</gene>
<name>A0ABU1TFU8_9SPHI</name>